<proteinExistence type="predicted"/>
<dbReference type="RefSeq" id="WP_112746618.1">
    <property type="nucleotide sequence ID" value="NZ_QMFY01000003.1"/>
</dbReference>
<dbReference type="Proteomes" id="UP000251889">
    <property type="component" value="Unassembled WGS sequence"/>
</dbReference>
<feature type="chain" id="PRO_5017041270" description="Lipoprotein" evidence="1">
    <location>
        <begin position="19"/>
        <end position="118"/>
    </location>
</feature>
<name>A0A364Y4R2_9BACT</name>
<feature type="signal peptide" evidence="1">
    <location>
        <begin position="1"/>
        <end position="18"/>
    </location>
</feature>
<reference evidence="2 3" key="1">
    <citation type="submission" date="2018-06" db="EMBL/GenBank/DDBJ databases">
        <title>Chryseolinea flavus sp. nov., a member of the phylum Bacteroidetes isolated from soil.</title>
        <authorList>
            <person name="Li Y."/>
            <person name="Wang J."/>
        </authorList>
    </citation>
    <scope>NUCLEOTIDE SEQUENCE [LARGE SCALE GENOMIC DNA]</scope>
    <source>
        <strain evidence="2 3">SDU1-6</strain>
    </source>
</reference>
<accession>A0A364Y4R2</accession>
<evidence type="ECO:0008006" key="4">
    <source>
        <dbReference type="Google" id="ProtNLM"/>
    </source>
</evidence>
<protein>
    <recommendedName>
        <fullName evidence="4">Lipoprotein</fullName>
    </recommendedName>
</protein>
<keyword evidence="3" id="KW-1185">Reference proteome</keyword>
<keyword evidence="1" id="KW-0732">Signal</keyword>
<evidence type="ECO:0000256" key="1">
    <source>
        <dbReference type="SAM" id="SignalP"/>
    </source>
</evidence>
<evidence type="ECO:0000313" key="3">
    <source>
        <dbReference type="Proteomes" id="UP000251889"/>
    </source>
</evidence>
<gene>
    <name evidence="2" type="ORF">DQQ10_09560</name>
</gene>
<evidence type="ECO:0000313" key="2">
    <source>
        <dbReference type="EMBL" id="RAW01877.1"/>
    </source>
</evidence>
<sequence length="118" mass="13376">MRPLLKLLIFSFSAFFLAGCDWFTDDDDDDKDIAPPPAGYSLGKIYDYDMTECGCCGGYMIEINKANYKFDNEDVAEPNSLNVIDIKFPAYVYVKWTLKTGGCSERILIDDLQMATIR</sequence>
<dbReference type="OrthoDB" id="1449293at2"/>
<dbReference type="AlphaFoldDB" id="A0A364Y4R2"/>
<dbReference type="PROSITE" id="PS51257">
    <property type="entry name" value="PROKAR_LIPOPROTEIN"/>
    <property type="match status" value="1"/>
</dbReference>
<comment type="caution">
    <text evidence="2">The sequence shown here is derived from an EMBL/GenBank/DDBJ whole genome shotgun (WGS) entry which is preliminary data.</text>
</comment>
<organism evidence="2 3">
    <name type="scientific">Pseudochryseolinea flava</name>
    <dbReference type="NCBI Taxonomy" id="2059302"/>
    <lineage>
        <taxon>Bacteria</taxon>
        <taxon>Pseudomonadati</taxon>
        <taxon>Bacteroidota</taxon>
        <taxon>Cytophagia</taxon>
        <taxon>Cytophagales</taxon>
        <taxon>Fulvivirgaceae</taxon>
        <taxon>Pseudochryseolinea</taxon>
    </lineage>
</organism>
<dbReference type="EMBL" id="QMFY01000003">
    <property type="protein sequence ID" value="RAW01877.1"/>
    <property type="molecule type" value="Genomic_DNA"/>
</dbReference>